<evidence type="ECO:0000313" key="9">
    <source>
        <dbReference type="EMBL" id="MDM7860598.1"/>
    </source>
</evidence>
<name>A0ABT7SWP7_9ALTE</name>
<protein>
    <recommendedName>
        <fullName evidence="6 7">6-phosphogluconolactonase</fullName>
        <shortName evidence="7">6PGL</shortName>
        <ecNumber evidence="5 7">3.1.1.31</ecNumber>
    </recommendedName>
</protein>
<dbReference type="InterPro" id="IPR039104">
    <property type="entry name" value="6PGL"/>
</dbReference>
<dbReference type="CDD" id="cd01400">
    <property type="entry name" value="6PGL"/>
    <property type="match status" value="1"/>
</dbReference>
<gene>
    <name evidence="7 9" type="primary">pgl</name>
    <name evidence="9" type="ORF">QTP81_08320</name>
</gene>
<keyword evidence="7 9" id="KW-0378">Hydrolase</keyword>
<dbReference type="Pfam" id="PF01182">
    <property type="entry name" value="Glucosamine_iso"/>
    <property type="match status" value="1"/>
</dbReference>
<dbReference type="InterPro" id="IPR037171">
    <property type="entry name" value="NagB/RpiA_transferase-like"/>
</dbReference>
<evidence type="ECO:0000256" key="3">
    <source>
        <dbReference type="ARBA" id="ARBA00004961"/>
    </source>
</evidence>
<evidence type="ECO:0000256" key="1">
    <source>
        <dbReference type="ARBA" id="ARBA00000832"/>
    </source>
</evidence>
<comment type="caution">
    <text evidence="9">The sequence shown here is derived from an EMBL/GenBank/DDBJ whole genome shotgun (WGS) entry which is preliminary data.</text>
</comment>
<evidence type="ECO:0000259" key="8">
    <source>
        <dbReference type="Pfam" id="PF01182"/>
    </source>
</evidence>
<reference evidence="9 10" key="1">
    <citation type="submission" date="2023-06" db="EMBL/GenBank/DDBJ databases">
        <title>Alteromonas sp. ASW11-36 isolated from intertidal sand.</title>
        <authorList>
            <person name="Li Y."/>
        </authorList>
    </citation>
    <scope>NUCLEOTIDE SEQUENCE [LARGE SCALE GENOMIC DNA]</scope>
    <source>
        <strain evidence="9 10">ASW11-36</strain>
    </source>
</reference>
<sequence>MALTEQKFASRESLNEQFAKQVAGLLSDAIAAKGNASLAVSGGSTPLPFFQQLCQQPIDWSSVVVTLADERWVDNTHADSNEKLVRENLLVDKAAVARFFPLKTGHDNAFDAVSTLHADDAQPRLPFDVLILGMGGDAHTASLFPCCAQIDAGLDLNSGNTFIATEPTTAPHQRMSYTLPALVSANNLFLHLTGDEKLAVLEQALTVANAAEKPIKAVVENADVTLVWAP</sequence>
<feature type="domain" description="Glucosamine/galactosamine-6-phosphate isomerase" evidence="8">
    <location>
        <begin position="10"/>
        <end position="228"/>
    </location>
</feature>
<dbReference type="InterPro" id="IPR006148">
    <property type="entry name" value="Glc/Gal-6P_isomerase"/>
</dbReference>
<evidence type="ECO:0000256" key="6">
    <source>
        <dbReference type="ARBA" id="ARBA00020337"/>
    </source>
</evidence>
<comment type="function">
    <text evidence="2 7">Hydrolysis of 6-phosphogluconolactone to 6-phosphogluconate.</text>
</comment>
<dbReference type="RefSeq" id="WP_289364890.1">
    <property type="nucleotide sequence ID" value="NZ_JAUCBP010000007.1"/>
</dbReference>
<evidence type="ECO:0000256" key="5">
    <source>
        <dbReference type="ARBA" id="ARBA00013198"/>
    </source>
</evidence>
<dbReference type="PANTHER" id="PTHR11054">
    <property type="entry name" value="6-PHOSPHOGLUCONOLACTONASE"/>
    <property type="match status" value="1"/>
</dbReference>
<dbReference type="EC" id="3.1.1.31" evidence="5 7"/>
<dbReference type="InterPro" id="IPR005900">
    <property type="entry name" value="6-phosphogluconolactonase_DevB"/>
</dbReference>
<comment type="catalytic activity">
    <reaction evidence="1 7">
        <text>6-phospho-D-glucono-1,5-lactone + H2O = 6-phospho-D-gluconate + H(+)</text>
        <dbReference type="Rhea" id="RHEA:12556"/>
        <dbReference type="ChEBI" id="CHEBI:15377"/>
        <dbReference type="ChEBI" id="CHEBI:15378"/>
        <dbReference type="ChEBI" id="CHEBI:57955"/>
        <dbReference type="ChEBI" id="CHEBI:58759"/>
        <dbReference type="EC" id="3.1.1.31"/>
    </reaction>
</comment>
<comment type="similarity">
    <text evidence="4 7">Belongs to the glucosamine/galactosamine-6-phosphate isomerase family. 6-phosphogluconolactonase subfamily.</text>
</comment>
<evidence type="ECO:0000256" key="7">
    <source>
        <dbReference type="RuleBase" id="RU365095"/>
    </source>
</evidence>
<dbReference type="EMBL" id="JAUCBP010000007">
    <property type="protein sequence ID" value="MDM7860598.1"/>
    <property type="molecule type" value="Genomic_DNA"/>
</dbReference>
<evidence type="ECO:0000256" key="2">
    <source>
        <dbReference type="ARBA" id="ARBA00002681"/>
    </source>
</evidence>
<evidence type="ECO:0000256" key="4">
    <source>
        <dbReference type="ARBA" id="ARBA00010662"/>
    </source>
</evidence>
<evidence type="ECO:0000313" key="10">
    <source>
        <dbReference type="Proteomes" id="UP001234343"/>
    </source>
</evidence>
<dbReference type="GO" id="GO:0017057">
    <property type="term" value="F:6-phosphogluconolactonase activity"/>
    <property type="evidence" value="ECO:0007669"/>
    <property type="project" value="UniProtKB-EC"/>
</dbReference>
<dbReference type="NCBIfam" id="TIGR01198">
    <property type="entry name" value="pgl"/>
    <property type="match status" value="1"/>
</dbReference>
<organism evidence="9 10">
    <name type="scientific">Alteromonas arenosi</name>
    <dbReference type="NCBI Taxonomy" id="3055817"/>
    <lineage>
        <taxon>Bacteria</taxon>
        <taxon>Pseudomonadati</taxon>
        <taxon>Pseudomonadota</taxon>
        <taxon>Gammaproteobacteria</taxon>
        <taxon>Alteromonadales</taxon>
        <taxon>Alteromonadaceae</taxon>
        <taxon>Alteromonas/Salinimonas group</taxon>
        <taxon>Alteromonas</taxon>
    </lineage>
</organism>
<comment type="pathway">
    <text evidence="3 7">Carbohydrate degradation; pentose phosphate pathway; D-ribulose 5-phosphate from D-glucose 6-phosphate (oxidative stage): step 2/3.</text>
</comment>
<accession>A0ABT7SWP7</accession>
<dbReference type="SUPFAM" id="SSF100950">
    <property type="entry name" value="NagB/RpiA/CoA transferase-like"/>
    <property type="match status" value="1"/>
</dbReference>
<dbReference type="Proteomes" id="UP001234343">
    <property type="component" value="Unassembled WGS sequence"/>
</dbReference>
<proteinExistence type="inferred from homology"/>
<keyword evidence="10" id="KW-1185">Reference proteome</keyword>
<dbReference type="Gene3D" id="3.40.50.1360">
    <property type="match status" value="1"/>
</dbReference>
<dbReference type="PANTHER" id="PTHR11054:SF0">
    <property type="entry name" value="6-PHOSPHOGLUCONOLACTONASE"/>
    <property type="match status" value="1"/>
</dbReference>